<dbReference type="InterPro" id="IPR015421">
    <property type="entry name" value="PyrdxlP-dep_Trfase_major"/>
</dbReference>
<dbReference type="SUPFAM" id="SSF53383">
    <property type="entry name" value="PLP-dependent transferases"/>
    <property type="match status" value="1"/>
</dbReference>
<dbReference type="CDD" id="cd06454">
    <property type="entry name" value="KBL_like"/>
    <property type="match status" value="1"/>
</dbReference>
<evidence type="ECO:0000256" key="6">
    <source>
        <dbReference type="ARBA" id="ARBA00022756"/>
    </source>
</evidence>
<evidence type="ECO:0000259" key="10">
    <source>
        <dbReference type="Pfam" id="PF00155"/>
    </source>
</evidence>
<dbReference type="InterPro" id="IPR004723">
    <property type="entry name" value="AONS_Archaea/Proteobacteria"/>
</dbReference>
<feature type="binding site" evidence="9">
    <location>
        <position position="350"/>
    </location>
    <ligand>
        <name>substrate</name>
    </ligand>
</feature>
<dbReference type="GO" id="GO:0008710">
    <property type="term" value="F:8-amino-7-oxononanoate synthase activity"/>
    <property type="evidence" value="ECO:0007669"/>
    <property type="project" value="UniProtKB-EC"/>
</dbReference>
<dbReference type="Gene3D" id="3.40.640.10">
    <property type="entry name" value="Type I PLP-dependent aspartate aminotransferase-like (Major domain)"/>
    <property type="match status" value="1"/>
</dbReference>
<comment type="catalytic activity">
    <reaction evidence="8 9">
        <text>6-carboxyhexanoyl-[ACP] + L-alanine + H(+) = (8S)-8-amino-7-oxononanoate + holo-[ACP] + CO2</text>
        <dbReference type="Rhea" id="RHEA:42288"/>
        <dbReference type="Rhea" id="RHEA-COMP:9685"/>
        <dbReference type="Rhea" id="RHEA-COMP:9955"/>
        <dbReference type="ChEBI" id="CHEBI:15378"/>
        <dbReference type="ChEBI" id="CHEBI:16526"/>
        <dbReference type="ChEBI" id="CHEBI:57972"/>
        <dbReference type="ChEBI" id="CHEBI:64479"/>
        <dbReference type="ChEBI" id="CHEBI:78846"/>
        <dbReference type="ChEBI" id="CHEBI:149468"/>
        <dbReference type="EC" id="2.3.1.47"/>
    </reaction>
</comment>
<comment type="subunit">
    <text evidence="4 9">Homodimer.</text>
</comment>
<dbReference type="InterPro" id="IPR015422">
    <property type="entry name" value="PyrdxlP-dep_Trfase_small"/>
</dbReference>
<dbReference type="InterPro" id="IPR001917">
    <property type="entry name" value="Aminotrans_II_pyridoxalP_BS"/>
</dbReference>
<comment type="pathway">
    <text evidence="2 9">Cofactor biosynthesis; biotin biosynthesis.</text>
</comment>
<dbReference type="Proteomes" id="UP001196601">
    <property type="component" value="Unassembled WGS sequence"/>
</dbReference>
<dbReference type="Gene3D" id="3.90.1150.10">
    <property type="entry name" value="Aspartate Aminotransferase, domain 1"/>
    <property type="match status" value="1"/>
</dbReference>
<reference evidence="11 12" key="1">
    <citation type="journal article" date="2021" name="Syst. Appl. Microbiol.">
        <title>Pseudomonas lalucatii sp. nov. isolated from Vallgornera, a karstic cave in Mallorca, Western Mediterranean.</title>
        <authorList>
            <person name="Busquets A."/>
            <person name="Mulet M."/>
            <person name="Gomila M."/>
            <person name="Garcia-Valdes E."/>
        </authorList>
    </citation>
    <scope>NUCLEOTIDE SEQUENCE [LARGE SCALE GENOMIC DNA]</scope>
    <source>
        <strain evidence="11 12">R1b54</strain>
    </source>
</reference>
<evidence type="ECO:0000256" key="3">
    <source>
        <dbReference type="ARBA" id="ARBA00010008"/>
    </source>
</evidence>
<comment type="similarity">
    <text evidence="3 9">Belongs to the class-II pyridoxal-phosphate-dependent aminotransferase family. BioF subfamily.</text>
</comment>
<feature type="binding site" evidence="9">
    <location>
        <begin position="106"/>
        <end position="107"/>
    </location>
    <ligand>
        <name>pyridoxal 5'-phosphate</name>
        <dbReference type="ChEBI" id="CHEBI:597326"/>
    </ligand>
</feature>
<feature type="modified residue" description="N6-(pyridoxal phosphate)lysine" evidence="9">
    <location>
        <position position="236"/>
    </location>
</feature>
<dbReference type="RefSeq" id="WP_213641590.1">
    <property type="nucleotide sequence ID" value="NZ_JADPMV010000002.1"/>
</dbReference>
<feature type="binding site" evidence="9">
    <location>
        <position position="204"/>
    </location>
    <ligand>
        <name>pyridoxal 5'-phosphate</name>
        <dbReference type="ChEBI" id="CHEBI:597326"/>
    </ligand>
</feature>
<dbReference type="HAMAP" id="MF_01693">
    <property type="entry name" value="BioF_aminotrans_2"/>
    <property type="match status" value="1"/>
</dbReference>
<feature type="domain" description="Aminotransferase class I/classII large" evidence="10">
    <location>
        <begin position="38"/>
        <end position="378"/>
    </location>
</feature>
<keyword evidence="11" id="KW-0012">Acyltransferase</keyword>
<dbReference type="EC" id="2.3.1.47" evidence="9"/>
<evidence type="ECO:0000256" key="4">
    <source>
        <dbReference type="ARBA" id="ARBA00011738"/>
    </source>
</evidence>
<evidence type="ECO:0000256" key="9">
    <source>
        <dbReference type="HAMAP-Rule" id="MF_01693"/>
    </source>
</evidence>
<name>A0ABS5Q6P4_9PSED</name>
<accession>A0ABS5Q6P4</accession>
<evidence type="ECO:0000313" key="12">
    <source>
        <dbReference type="Proteomes" id="UP001196601"/>
    </source>
</evidence>
<feature type="binding site" evidence="9">
    <location>
        <position position="19"/>
    </location>
    <ligand>
        <name>substrate</name>
    </ligand>
</feature>
<organism evidence="11 12">
    <name type="scientific">Pseudomonas lalucatii</name>
    <dbReference type="NCBI Taxonomy" id="1424203"/>
    <lineage>
        <taxon>Bacteria</taxon>
        <taxon>Pseudomonadati</taxon>
        <taxon>Pseudomonadota</taxon>
        <taxon>Gammaproteobacteria</taxon>
        <taxon>Pseudomonadales</taxon>
        <taxon>Pseudomonadaceae</taxon>
        <taxon>Pseudomonas</taxon>
    </lineage>
</organism>
<dbReference type="Pfam" id="PF00155">
    <property type="entry name" value="Aminotran_1_2"/>
    <property type="match status" value="1"/>
</dbReference>
<dbReference type="EMBL" id="JADPMV010000002">
    <property type="protein sequence ID" value="MBS7664264.1"/>
    <property type="molecule type" value="Genomic_DNA"/>
</dbReference>
<comment type="cofactor">
    <cofactor evidence="1 9">
        <name>pyridoxal 5'-phosphate</name>
        <dbReference type="ChEBI" id="CHEBI:597326"/>
    </cofactor>
</comment>
<dbReference type="InterPro" id="IPR022834">
    <property type="entry name" value="AONS_Proteobacteria"/>
</dbReference>
<evidence type="ECO:0000256" key="1">
    <source>
        <dbReference type="ARBA" id="ARBA00001933"/>
    </source>
</evidence>
<dbReference type="PANTHER" id="PTHR13693">
    <property type="entry name" value="CLASS II AMINOTRANSFERASE/8-AMINO-7-OXONONANOATE SYNTHASE"/>
    <property type="match status" value="1"/>
</dbReference>
<sequence length="395" mass="41982">MSFDLASRLAERRAAQLYRQRPLLDSPQGPQVRVDGRELLAFCSNDYLGLANHPQVIEAWQAGARRWGVGGGASHLVIGHSTPHHELEEALAAFTGRPRALLFSTGYMANLGAVTALLGQGDTVLEDRLNHASLLDAGLLSGARFSRYLHNDAASLAGRLEKAAGNTLVVTDGVFSMDGDLADLPALCAAAKKRDAWVMVDDAHGFGPLGANGGGIAEHFGLGTDEVQVLVGTLGKGFGTAGAFVAGSEELVETLVQFARPYIYTTSQPPALACATLKSLELLRAEGWRREHLNALIQRFRQGATEIGLTLMDSATPIQPILVGDSGRALRLSQLLRERGLLVTAIRPPTVPAGSARLRVTLSAAHSLAQLELLLEALAECWPQLATDDEESGHA</sequence>
<evidence type="ECO:0000256" key="5">
    <source>
        <dbReference type="ARBA" id="ARBA00022679"/>
    </source>
</evidence>
<evidence type="ECO:0000256" key="2">
    <source>
        <dbReference type="ARBA" id="ARBA00004746"/>
    </source>
</evidence>
<protein>
    <recommendedName>
        <fullName evidence="9">8-amino-7-oxononanoate synthase</fullName>
        <shortName evidence="9">AONS</shortName>
        <ecNumber evidence="9">2.3.1.47</ecNumber>
    </recommendedName>
    <alternativeName>
        <fullName evidence="9">7-keto-8-amino-pelargonic acid synthase</fullName>
        <shortName evidence="9">7-KAP synthase</shortName>
        <shortName evidence="9">KAPA synthase</shortName>
    </alternativeName>
    <alternativeName>
        <fullName evidence="9">8-amino-7-ketopelargonate synthase</fullName>
    </alternativeName>
</protein>
<evidence type="ECO:0000256" key="7">
    <source>
        <dbReference type="ARBA" id="ARBA00022898"/>
    </source>
</evidence>
<dbReference type="InterPro" id="IPR015424">
    <property type="entry name" value="PyrdxlP-dep_Trfase"/>
</dbReference>
<feature type="binding site" evidence="9">
    <location>
        <position position="233"/>
    </location>
    <ligand>
        <name>pyridoxal 5'-phosphate</name>
        <dbReference type="ChEBI" id="CHEBI:597326"/>
    </ligand>
</feature>
<dbReference type="NCBIfam" id="TIGR00858">
    <property type="entry name" value="bioF"/>
    <property type="match status" value="1"/>
</dbReference>
<keyword evidence="7 9" id="KW-0663">Pyridoxal phosphate</keyword>
<keyword evidence="6 9" id="KW-0093">Biotin biosynthesis</keyword>
<dbReference type="PANTHER" id="PTHR13693:SF100">
    <property type="entry name" value="8-AMINO-7-OXONONANOATE SYNTHASE"/>
    <property type="match status" value="1"/>
</dbReference>
<dbReference type="InterPro" id="IPR004839">
    <property type="entry name" value="Aminotransferase_I/II_large"/>
</dbReference>
<proteinExistence type="inferred from homology"/>
<evidence type="ECO:0000256" key="8">
    <source>
        <dbReference type="ARBA" id="ARBA00047715"/>
    </source>
</evidence>
<dbReference type="InterPro" id="IPR050087">
    <property type="entry name" value="AON_synthase_class-II"/>
</dbReference>
<comment type="caution">
    <text evidence="11">The sequence shown here is derived from an EMBL/GenBank/DDBJ whole genome shotgun (WGS) entry which is preliminary data.</text>
</comment>
<dbReference type="PROSITE" id="PS00599">
    <property type="entry name" value="AA_TRANSFER_CLASS_2"/>
    <property type="match status" value="1"/>
</dbReference>
<gene>
    <name evidence="9 11" type="primary">bioF</name>
    <name evidence="11" type="ORF">I0D00_20350</name>
</gene>
<keyword evidence="12" id="KW-1185">Reference proteome</keyword>
<evidence type="ECO:0000313" key="11">
    <source>
        <dbReference type="EMBL" id="MBS7664264.1"/>
    </source>
</evidence>
<comment type="function">
    <text evidence="9">Catalyzes the decarboxylative condensation of pimeloyl-[acyl-carrier protein] and L-alanine to produce 8-amino-7-oxononanoate (AON), [acyl-carrier protein], and carbon dioxide.</text>
</comment>
<feature type="binding site" evidence="9">
    <location>
        <position position="131"/>
    </location>
    <ligand>
        <name>substrate</name>
    </ligand>
</feature>
<feature type="binding site" evidence="9">
    <location>
        <position position="176"/>
    </location>
    <ligand>
        <name>pyridoxal 5'-phosphate</name>
        <dbReference type="ChEBI" id="CHEBI:597326"/>
    </ligand>
</feature>
<keyword evidence="5 9" id="KW-0808">Transferase</keyword>